<keyword evidence="3" id="KW-1185">Reference proteome</keyword>
<dbReference type="EMBL" id="MU004195">
    <property type="protein sequence ID" value="KAF2491666.1"/>
    <property type="molecule type" value="Genomic_DNA"/>
</dbReference>
<evidence type="ECO:0000256" key="1">
    <source>
        <dbReference type="SAM" id="SignalP"/>
    </source>
</evidence>
<organism evidence="2 3">
    <name type="scientific">Lophium mytilinum</name>
    <dbReference type="NCBI Taxonomy" id="390894"/>
    <lineage>
        <taxon>Eukaryota</taxon>
        <taxon>Fungi</taxon>
        <taxon>Dikarya</taxon>
        <taxon>Ascomycota</taxon>
        <taxon>Pezizomycotina</taxon>
        <taxon>Dothideomycetes</taxon>
        <taxon>Pleosporomycetidae</taxon>
        <taxon>Mytilinidiales</taxon>
        <taxon>Mytilinidiaceae</taxon>
        <taxon>Lophium</taxon>
    </lineage>
</organism>
<protein>
    <submittedName>
        <fullName evidence="2">Uncharacterized protein</fullName>
    </submittedName>
</protein>
<feature type="signal peptide" evidence="1">
    <location>
        <begin position="1"/>
        <end position="17"/>
    </location>
</feature>
<proteinExistence type="predicted"/>
<dbReference type="OrthoDB" id="3497702at2759"/>
<evidence type="ECO:0000313" key="3">
    <source>
        <dbReference type="Proteomes" id="UP000799750"/>
    </source>
</evidence>
<evidence type="ECO:0000313" key="2">
    <source>
        <dbReference type="EMBL" id="KAF2491666.1"/>
    </source>
</evidence>
<feature type="chain" id="PRO_5025654408" evidence="1">
    <location>
        <begin position="18"/>
        <end position="134"/>
    </location>
</feature>
<name>A0A6A6QI32_9PEZI</name>
<keyword evidence="1" id="KW-0732">Signal</keyword>
<dbReference type="AlphaFoldDB" id="A0A6A6QI32"/>
<gene>
    <name evidence="2" type="ORF">BU16DRAFT_621190</name>
</gene>
<sequence>MKSFAAIAFGLVAAVSAIPTPAATQVADVTFSLTNDLTGANAAATIPGNGVDVPLVDLFLGTSVAPNGQILATSIQFVTLPPNVFSACVFDLNGAAVVINDKKTFADIDGNPYAAIPQILNGVTINCQTDGVVA</sequence>
<accession>A0A6A6QI32</accession>
<reference evidence="2" key="1">
    <citation type="journal article" date="2020" name="Stud. Mycol.">
        <title>101 Dothideomycetes genomes: a test case for predicting lifestyles and emergence of pathogens.</title>
        <authorList>
            <person name="Haridas S."/>
            <person name="Albert R."/>
            <person name="Binder M."/>
            <person name="Bloem J."/>
            <person name="Labutti K."/>
            <person name="Salamov A."/>
            <person name="Andreopoulos B."/>
            <person name="Baker S."/>
            <person name="Barry K."/>
            <person name="Bills G."/>
            <person name="Bluhm B."/>
            <person name="Cannon C."/>
            <person name="Castanera R."/>
            <person name="Culley D."/>
            <person name="Daum C."/>
            <person name="Ezra D."/>
            <person name="Gonzalez J."/>
            <person name="Henrissat B."/>
            <person name="Kuo A."/>
            <person name="Liang C."/>
            <person name="Lipzen A."/>
            <person name="Lutzoni F."/>
            <person name="Magnuson J."/>
            <person name="Mondo S."/>
            <person name="Nolan M."/>
            <person name="Ohm R."/>
            <person name="Pangilinan J."/>
            <person name="Park H.-J."/>
            <person name="Ramirez L."/>
            <person name="Alfaro M."/>
            <person name="Sun H."/>
            <person name="Tritt A."/>
            <person name="Yoshinaga Y."/>
            <person name="Zwiers L.-H."/>
            <person name="Turgeon B."/>
            <person name="Goodwin S."/>
            <person name="Spatafora J."/>
            <person name="Crous P."/>
            <person name="Grigoriev I."/>
        </authorList>
    </citation>
    <scope>NUCLEOTIDE SEQUENCE</scope>
    <source>
        <strain evidence="2">CBS 269.34</strain>
    </source>
</reference>
<dbReference type="Proteomes" id="UP000799750">
    <property type="component" value="Unassembled WGS sequence"/>
</dbReference>